<evidence type="ECO:0000313" key="2">
    <source>
        <dbReference type="EMBL" id="KAK3771748.1"/>
    </source>
</evidence>
<feature type="region of interest" description="Disordered" evidence="1">
    <location>
        <begin position="1"/>
        <end position="28"/>
    </location>
</feature>
<organism evidence="2 3">
    <name type="scientific">Elysia crispata</name>
    <name type="common">lettuce slug</name>
    <dbReference type="NCBI Taxonomy" id="231223"/>
    <lineage>
        <taxon>Eukaryota</taxon>
        <taxon>Metazoa</taxon>
        <taxon>Spiralia</taxon>
        <taxon>Lophotrochozoa</taxon>
        <taxon>Mollusca</taxon>
        <taxon>Gastropoda</taxon>
        <taxon>Heterobranchia</taxon>
        <taxon>Euthyneura</taxon>
        <taxon>Panpulmonata</taxon>
        <taxon>Sacoglossa</taxon>
        <taxon>Placobranchoidea</taxon>
        <taxon>Plakobranchidae</taxon>
        <taxon>Elysia</taxon>
    </lineage>
</organism>
<protein>
    <submittedName>
        <fullName evidence="2">Uncharacterized protein</fullName>
    </submittedName>
</protein>
<name>A0AAE1DJJ5_9GAST</name>
<dbReference type="Proteomes" id="UP001283361">
    <property type="component" value="Unassembled WGS sequence"/>
</dbReference>
<sequence>MLDAAASVPPLTAHHRSPLTTAHHRSPLTPSIARSCHHIASRPHKAAKPQTYTRFFTPLKPSLVGLLVQSCENCHIGYKHCVM</sequence>
<feature type="compositionally biased region" description="Basic residues" evidence="1">
    <location>
        <begin position="13"/>
        <end position="26"/>
    </location>
</feature>
<dbReference type="EMBL" id="JAWDGP010003691">
    <property type="protein sequence ID" value="KAK3771748.1"/>
    <property type="molecule type" value="Genomic_DNA"/>
</dbReference>
<accession>A0AAE1DJJ5</accession>
<keyword evidence="3" id="KW-1185">Reference proteome</keyword>
<proteinExistence type="predicted"/>
<dbReference type="AlphaFoldDB" id="A0AAE1DJJ5"/>
<evidence type="ECO:0000256" key="1">
    <source>
        <dbReference type="SAM" id="MobiDB-lite"/>
    </source>
</evidence>
<evidence type="ECO:0000313" key="3">
    <source>
        <dbReference type="Proteomes" id="UP001283361"/>
    </source>
</evidence>
<comment type="caution">
    <text evidence="2">The sequence shown here is derived from an EMBL/GenBank/DDBJ whole genome shotgun (WGS) entry which is preliminary data.</text>
</comment>
<reference evidence="2" key="1">
    <citation type="journal article" date="2023" name="G3 (Bethesda)">
        <title>A reference genome for the long-term kleptoplast-retaining sea slug Elysia crispata morphotype clarki.</title>
        <authorList>
            <person name="Eastman K.E."/>
            <person name="Pendleton A.L."/>
            <person name="Shaikh M.A."/>
            <person name="Suttiyut T."/>
            <person name="Ogas R."/>
            <person name="Tomko P."/>
            <person name="Gavelis G."/>
            <person name="Widhalm J.R."/>
            <person name="Wisecaver J.H."/>
        </authorList>
    </citation>
    <scope>NUCLEOTIDE SEQUENCE</scope>
    <source>
        <strain evidence="2">ECLA1</strain>
    </source>
</reference>
<gene>
    <name evidence="2" type="ORF">RRG08_035801</name>
</gene>